<sequence length="471" mass="50761">MAPNPAGEWVGHVVNLFSTDEGFDGEGCVAAAIKDLVLTTDTTGAVGRALQELAGADAAEAAVLLKHLLEWRDDGGKTSESVLVSLLGRAVVMPVWPEATAHDLTLNLARSQGVFGHLHHRGHPLSPSDTVSTYSELELVPVALKAFVEGRAEHVSVTDSRAGRGVSWTPLKDYELPSVAEELTASIAVAQVPFLADRLGDWRRVRQLTLAVDRGGFGHFCDTGVATRSFTSLFKGMEKLRDLQGLHLDFSQSAVFLNDDGFNRLAAACPVWDQLQSFTLIVDESPVTDQGVSKVMAALAKLPKLSSIELSFKSCRNLKSYCSLSEWKHRPARTLLLDFAGCEGMVPGAMARLAGEVGELRSLDHLELRLFGNPHTGADANSALANALRKLGGLRHVELEFAFCQLELEDVRILGHAVADLLSLDEFALDFTGVGTEGAEVLFNALRRSHLDLTVPRSSVGKINGGRRVNS</sequence>
<accession>A0A7S4GQM8</accession>
<dbReference type="Gene3D" id="3.80.10.10">
    <property type="entry name" value="Ribonuclease Inhibitor"/>
    <property type="match status" value="2"/>
</dbReference>
<proteinExistence type="predicted"/>
<dbReference type="EMBL" id="HBJB01003520">
    <property type="protein sequence ID" value="CAE0843972.1"/>
    <property type="molecule type" value="Transcribed_RNA"/>
</dbReference>
<evidence type="ECO:0000313" key="1">
    <source>
        <dbReference type="EMBL" id="CAE0843972.1"/>
    </source>
</evidence>
<gene>
    <name evidence="1" type="ORF">OMAR00294_LOCUS2862</name>
</gene>
<dbReference type="SUPFAM" id="SSF52047">
    <property type="entry name" value="RNI-like"/>
    <property type="match status" value="1"/>
</dbReference>
<protein>
    <submittedName>
        <fullName evidence="1">Uncharacterized protein</fullName>
    </submittedName>
</protein>
<name>A0A7S4GQM8_OXYMA</name>
<organism evidence="1">
    <name type="scientific">Oxyrrhis marina</name>
    <name type="common">Dinoflagellate</name>
    <dbReference type="NCBI Taxonomy" id="2969"/>
    <lineage>
        <taxon>Eukaryota</taxon>
        <taxon>Sar</taxon>
        <taxon>Alveolata</taxon>
        <taxon>Dinophyceae</taxon>
        <taxon>Oxyrrhinales</taxon>
        <taxon>Oxyrrhinaceae</taxon>
        <taxon>Oxyrrhis</taxon>
    </lineage>
</organism>
<dbReference type="InterPro" id="IPR032675">
    <property type="entry name" value="LRR_dom_sf"/>
</dbReference>
<reference evidence="1" key="1">
    <citation type="submission" date="2021-01" db="EMBL/GenBank/DDBJ databases">
        <authorList>
            <person name="Corre E."/>
            <person name="Pelletier E."/>
            <person name="Niang G."/>
            <person name="Scheremetjew M."/>
            <person name="Finn R."/>
            <person name="Kale V."/>
            <person name="Holt S."/>
            <person name="Cochrane G."/>
            <person name="Meng A."/>
            <person name="Brown T."/>
            <person name="Cohen L."/>
        </authorList>
    </citation>
    <scope>NUCLEOTIDE SEQUENCE</scope>
    <source>
        <strain evidence="1">LB1974</strain>
    </source>
</reference>
<dbReference type="AlphaFoldDB" id="A0A7S4GQM8"/>